<dbReference type="Proteomes" id="UP000188268">
    <property type="component" value="Unassembled WGS sequence"/>
</dbReference>
<evidence type="ECO:0000313" key="1">
    <source>
        <dbReference type="EMBL" id="OMO50174.1"/>
    </source>
</evidence>
<dbReference type="AlphaFoldDB" id="A0A1R3FWF8"/>
<organism evidence="1 2">
    <name type="scientific">Corchorus capsularis</name>
    <name type="common">Jute</name>
    <dbReference type="NCBI Taxonomy" id="210143"/>
    <lineage>
        <taxon>Eukaryota</taxon>
        <taxon>Viridiplantae</taxon>
        <taxon>Streptophyta</taxon>
        <taxon>Embryophyta</taxon>
        <taxon>Tracheophyta</taxon>
        <taxon>Spermatophyta</taxon>
        <taxon>Magnoliopsida</taxon>
        <taxon>eudicotyledons</taxon>
        <taxon>Gunneridae</taxon>
        <taxon>Pentapetalae</taxon>
        <taxon>rosids</taxon>
        <taxon>malvids</taxon>
        <taxon>Malvales</taxon>
        <taxon>Malvaceae</taxon>
        <taxon>Grewioideae</taxon>
        <taxon>Apeibeae</taxon>
        <taxon>Corchorus</taxon>
    </lineage>
</organism>
<dbReference type="Gramene" id="OMO50174">
    <property type="protein sequence ID" value="OMO50174"/>
    <property type="gene ID" value="CCACVL1_30580"/>
</dbReference>
<keyword evidence="2" id="KW-1185">Reference proteome</keyword>
<name>A0A1R3FWF8_COCAP</name>
<proteinExistence type="predicted"/>
<comment type="caution">
    <text evidence="1">The sequence shown here is derived from an EMBL/GenBank/DDBJ whole genome shotgun (WGS) entry which is preliminary data.</text>
</comment>
<reference evidence="1 2" key="1">
    <citation type="submission" date="2013-09" db="EMBL/GenBank/DDBJ databases">
        <title>Corchorus capsularis genome sequencing.</title>
        <authorList>
            <person name="Alam M."/>
            <person name="Haque M.S."/>
            <person name="Islam M.S."/>
            <person name="Emdad E.M."/>
            <person name="Islam M.M."/>
            <person name="Ahmed B."/>
            <person name="Halim A."/>
            <person name="Hossen Q.M.M."/>
            <person name="Hossain M.Z."/>
            <person name="Ahmed R."/>
            <person name="Khan M.M."/>
            <person name="Islam R."/>
            <person name="Rashid M.M."/>
            <person name="Khan S.A."/>
            <person name="Rahman M.S."/>
            <person name="Alam M."/>
        </authorList>
    </citation>
    <scope>NUCLEOTIDE SEQUENCE [LARGE SCALE GENOMIC DNA]</scope>
    <source>
        <strain evidence="2">cv. CVL-1</strain>
        <tissue evidence="1">Whole seedling</tissue>
    </source>
</reference>
<gene>
    <name evidence="1" type="ORF">CCACVL1_30580</name>
</gene>
<sequence length="21" mass="2515">MESSLHFPTRLVVGDENKLRW</sequence>
<evidence type="ECO:0000313" key="2">
    <source>
        <dbReference type="Proteomes" id="UP000188268"/>
    </source>
</evidence>
<accession>A0A1R3FWF8</accession>
<dbReference type="EMBL" id="AWWV01016258">
    <property type="protein sequence ID" value="OMO50174.1"/>
    <property type="molecule type" value="Genomic_DNA"/>
</dbReference>
<protein>
    <submittedName>
        <fullName evidence="1">Uncharacterized protein</fullName>
    </submittedName>
</protein>